<accession>A0AAV2QJH5</accession>
<dbReference type="InterPro" id="IPR001759">
    <property type="entry name" value="PTX_dom"/>
</dbReference>
<protein>
    <recommendedName>
        <fullName evidence="2">Pentraxin (PTX) domain-containing protein</fullName>
    </recommendedName>
</protein>
<feature type="signal peptide" evidence="1">
    <location>
        <begin position="1"/>
        <end position="19"/>
    </location>
</feature>
<keyword evidence="4" id="KW-1185">Reference proteome</keyword>
<reference evidence="3 4" key="1">
    <citation type="submission" date="2024-05" db="EMBL/GenBank/DDBJ databases">
        <authorList>
            <person name="Wallberg A."/>
        </authorList>
    </citation>
    <scope>NUCLEOTIDE SEQUENCE [LARGE SCALE GENOMIC DNA]</scope>
</reference>
<feature type="chain" id="PRO_5043909645" description="Pentraxin (PTX) domain-containing protein" evidence="1">
    <location>
        <begin position="20"/>
        <end position="260"/>
    </location>
</feature>
<dbReference type="Pfam" id="PF13385">
    <property type="entry name" value="Laminin_G_3"/>
    <property type="match status" value="1"/>
</dbReference>
<proteinExistence type="predicted"/>
<organism evidence="3 4">
    <name type="scientific">Meganyctiphanes norvegica</name>
    <name type="common">Northern krill</name>
    <name type="synonym">Thysanopoda norvegica</name>
    <dbReference type="NCBI Taxonomy" id="48144"/>
    <lineage>
        <taxon>Eukaryota</taxon>
        <taxon>Metazoa</taxon>
        <taxon>Ecdysozoa</taxon>
        <taxon>Arthropoda</taxon>
        <taxon>Crustacea</taxon>
        <taxon>Multicrustacea</taxon>
        <taxon>Malacostraca</taxon>
        <taxon>Eumalacostraca</taxon>
        <taxon>Eucarida</taxon>
        <taxon>Euphausiacea</taxon>
        <taxon>Euphausiidae</taxon>
        <taxon>Meganyctiphanes</taxon>
    </lineage>
</organism>
<keyword evidence="1" id="KW-0732">Signal</keyword>
<evidence type="ECO:0000259" key="2">
    <source>
        <dbReference type="SMART" id="SM00159"/>
    </source>
</evidence>
<dbReference type="InterPro" id="IPR013320">
    <property type="entry name" value="ConA-like_dom_sf"/>
</dbReference>
<evidence type="ECO:0000256" key="1">
    <source>
        <dbReference type="SAM" id="SignalP"/>
    </source>
</evidence>
<name>A0AAV2QJH5_MEGNR</name>
<gene>
    <name evidence="3" type="ORF">MNOR_LOCUS12528</name>
</gene>
<evidence type="ECO:0000313" key="4">
    <source>
        <dbReference type="Proteomes" id="UP001497623"/>
    </source>
</evidence>
<dbReference type="Proteomes" id="UP001497623">
    <property type="component" value="Unassembled WGS sequence"/>
</dbReference>
<dbReference type="SMART" id="SM00159">
    <property type="entry name" value="PTX"/>
    <property type="match status" value="1"/>
</dbReference>
<dbReference type="Gene3D" id="2.60.120.200">
    <property type="match status" value="1"/>
</dbReference>
<dbReference type="SUPFAM" id="SSF49899">
    <property type="entry name" value="Concanavalin A-like lectins/glucanases"/>
    <property type="match status" value="1"/>
</dbReference>
<comment type="caution">
    <text evidence="3">The sequence shown here is derived from an EMBL/GenBank/DDBJ whole genome shotgun (WGS) entry which is preliminary data.</text>
</comment>
<dbReference type="AlphaFoldDB" id="A0AAV2QJH5"/>
<evidence type="ECO:0000313" key="3">
    <source>
        <dbReference type="EMBL" id="CAL4084820.1"/>
    </source>
</evidence>
<sequence>MMHWVVYFLWYAVVGCTTAQETNDADCPALMKLHFNQSEHDIFSPYIHYTRYKTEVPDLTSFTLNFWVLFDTLEQNATVFTYVEEQYGDTLISVKYVKSFGWGLEILDKKMLLRAPVNAGSWHHILVSWSGKLSGLTFWFDGDHIDTQLYTKDEVIPGGGIFRSGQTELSIAYWDGELEEKQPDEGLNGWLTLLSLDSKPFGIKKAATDELHLVKQKVGYLMSTCSSPKVGGNLIDWQTTPQKGYGSVTVHLARDRCGHF</sequence>
<dbReference type="EMBL" id="CAXKWB010006887">
    <property type="protein sequence ID" value="CAL4084820.1"/>
    <property type="molecule type" value="Genomic_DNA"/>
</dbReference>
<feature type="domain" description="Pentraxin (PTX)" evidence="2">
    <location>
        <begin position="34"/>
        <end position="256"/>
    </location>
</feature>